<evidence type="ECO:0000259" key="1">
    <source>
        <dbReference type="Pfam" id="PF04296"/>
    </source>
</evidence>
<accession>F1ZAL6</accession>
<organism evidence="2 3">
    <name type="scientific">Novosphingobium nitrogenifigens DSM 19370</name>
    <dbReference type="NCBI Taxonomy" id="983920"/>
    <lineage>
        <taxon>Bacteria</taxon>
        <taxon>Pseudomonadati</taxon>
        <taxon>Pseudomonadota</taxon>
        <taxon>Alphaproteobacteria</taxon>
        <taxon>Sphingomonadales</taxon>
        <taxon>Sphingomonadaceae</taxon>
        <taxon>Novosphingobium</taxon>
    </lineage>
</organism>
<dbReference type="InterPro" id="IPR035931">
    <property type="entry name" value="YlxR-like_sf"/>
</dbReference>
<dbReference type="Pfam" id="PF04296">
    <property type="entry name" value="YlxR"/>
    <property type="match status" value="1"/>
</dbReference>
<dbReference type="Gene3D" id="3.30.1230.10">
    <property type="entry name" value="YlxR-like"/>
    <property type="match status" value="1"/>
</dbReference>
<evidence type="ECO:0000313" key="2">
    <source>
        <dbReference type="EMBL" id="EGD58347.1"/>
    </source>
</evidence>
<dbReference type="Proteomes" id="UP000004728">
    <property type="component" value="Unassembled WGS sequence"/>
</dbReference>
<dbReference type="SUPFAM" id="SSF64376">
    <property type="entry name" value="YlxR-like"/>
    <property type="match status" value="1"/>
</dbReference>
<dbReference type="AlphaFoldDB" id="F1ZAL6"/>
<dbReference type="HOGENOM" id="CLU_091016_0_0_5"/>
<gene>
    <name evidence="2" type="ORF">Y88_0401</name>
</gene>
<dbReference type="Gene3D" id="3.30.1330.30">
    <property type="match status" value="1"/>
</dbReference>
<feature type="domain" description="YlxR" evidence="1">
    <location>
        <begin position="1"/>
        <end position="50"/>
    </location>
</feature>
<evidence type="ECO:0000313" key="3">
    <source>
        <dbReference type="Proteomes" id="UP000004728"/>
    </source>
</evidence>
<dbReference type="InterPro" id="IPR029064">
    <property type="entry name" value="Ribosomal_eL30-like_sf"/>
</dbReference>
<proteinExistence type="predicted"/>
<dbReference type="EMBL" id="AEWJ01000043">
    <property type="protein sequence ID" value="EGD58347.1"/>
    <property type="molecule type" value="Genomic_DNA"/>
</dbReference>
<keyword evidence="3" id="KW-1185">Reference proteome</keyword>
<sequence length="204" mass="20695">MIRLAISPDGDVLPDVLARAPGRGAWIDVSRAELDEAVAKGKLKGALARAFKGAPLTIPTDLGARIESALTKALADRLGVELRSGTMVLGTEKIATAARSGAVVFLAHAADAAGDGASKLAQAWRVGEMAEGTGLKGIILPLDRAALSVALGRDNVVHLALTDAGAATRVASLLGRLKHFLGCDTADDAAASTAANDAIDTKGE</sequence>
<reference evidence="2 3" key="1">
    <citation type="journal article" date="2012" name="J. Bacteriol.">
        <title>Draft Genome Sequence of Novosphingobium nitrogenifigens Y88T.</title>
        <authorList>
            <person name="Strabala T.J."/>
            <person name="Macdonald L."/>
            <person name="Liu V."/>
            <person name="Smit A.M."/>
        </authorList>
    </citation>
    <scope>NUCLEOTIDE SEQUENCE [LARGE SCALE GENOMIC DNA]</scope>
    <source>
        <strain evidence="2 3">DSM 19370</strain>
    </source>
</reference>
<dbReference type="InParanoid" id="F1ZAL6"/>
<name>F1ZAL6_9SPHN</name>
<dbReference type="SUPFAM" id="SSF55315">
    <property type="entry name" value="L30e-like"/>
    <property type="match status" value="1"/>
</dbReference>
<dbReference type="eggNOG" id="COG2740">
    <property type="taxonomic scope" value="Bacteria"/>
</dbReference>
<protein>
    <recommendedName>
        <fullName evidence="1">YlxR domain-containing protein</fullName>
    </recommendedName>
</protein>
<comment type="caution">
    <text evidence="2">The sequence shown here is derived from an EMBL/GenBank/DDBJ whole genome shotgun (WGS) entry which is preliminary data.</text>
</comment>
<dbReference type="STRING" id="983920.Y88_0401"/>
<dbReference type="InterPro" id="IPR007393">
    <property type="entry name" value="YlxR_dom"/>
</dbReference>